<reference evidence="1" key="1">
    <citation type="journal article" date="2015" name="Nature">
        <title>Complex archaea that bridge the gap between prokaryotes and eukaryotes.</title>
        <authorList>
            <person name="Spang A."/>
            <person name="Saw J.H."/>
            <person name="Jorgensen S.L."/>
            <person name="Zaremba-Niedzwiedzka K."/>
            <person name="Martijn J."/>
            <person name="Lind A.E."/>
            <person name="van Eijk R."/>
            <person name="Schleper C."/>
            <person name="Guy L."/>
            <person name="Ettema T.J."/>
        </authorList>
    </citation>
    <scope>NUCLEOTIDE SEQUENCE</scope>
</reference>
<proteinExistence type="predicted"/>
<name>A0A0F9NKZ7_9ZZZZ</name>
<comment type="caution">
    <text evidence="1">The sequence shown here is derived from an EMBL/GenBank/DDBJ whole genome shotgun (WGS) entry which is preliminary data.</text>
</comment>
<dbReference type="AlphaFoldDB" id="A0A0F9NKZ7"/>
<sequence>MSGGYHKVEWYQCDNCNYSTNDIDRICVHVCQKKKPEVFIERVALCTIEGIRAICGTDEEYSEYVRNLKDRSKNG</sequence>
<organism evidence="1">
    <name type="scientific">marine sediment metagenome</name>
    <dbReference type="NCBI Taxonomy" id="412755"/>
    <lineage>
        <taxon>unclassified sequences</taxon>
        <taxon>metagenomes</taxon>
        <taxon>ecological metagenomes</taxon>
    </lineage>
</organism>
<accession>A0A0F9NKZ7</accession>
<dbReference type="EMBL" id="LAZR01003265">
    <property type="protein sequence ID" value="KKN20200.1"/>
    <property type="molecule type" value="Genomic_DNA"/>
</dbReference>
<protein>
    <submittedName>
        <fullName evidence="1">Uncharacterized protein</fullName>
    </submittedName>
</protein>
<gene>
    <name evidence="1" type="ORF">LCGC14_0938260</name>
</gene>
<evidence type="ECO:0000313" key="1">
    <source>
        <dbReference type="EMBL" id="KKN20200.1"/>
    </source>
</evidence>